<evidence type="ECO:0000259" key="12">
    <source>
        <dbReference type="Pfam" id="PF00899"/>
    </source>
</evidence>
<feature type="domain" description="Ubiquitin/SUMO-activating enzyme ubiquitin-like" evidence="14">
    <location>
        <begin position="522"/>
        <end position="611"/>
    </location>
</feature>
<dbReference type="SUPFAM" id="SSF69572">
    <property type="entry name" value="Activating enzymes of the ubiquitin-like proteins"/>
    <property type="match status" value="1"/>
</dbReference>
<evidence type="ECO:0000256" key="7">
    <source>
        <dbReference type="PIRSR" id="PIRSR039133-1"/>
    </source>
</evidence>
<evidence type="ECO:0000256" key="10">
    <source>
        <dbReference type="PROSITE-ProRule" id="PRU10132"/>
    </source>
</evidence>
<dbReference type="Proteomes" id="UP001516023">
    <property type="component" value="Unassembled WGS sequence"/>
</dbReference>
<dbReference type="AlphaFoldDB" id="A0ABD3P4S3"/>
<feature type="binding site" evidence="8">
    <location>
        <begin position="37"/>
        <end position="42"/>
    </location>
    <ligand>
        <name>ATP</name>
        <dbReference type="ChEBI" id="CHEBI:30616"/>
    </ligand>
</feature>
<evidence type="ECO:0000256" key="2">
    <source>
        <dbReference type="ARBA" id="ARBA00005673"/>
    </source>
</evidence>
<name>A0ABD3P4S3_9STRA</name>
<feature type="binding site" evidence="9">
    <location>
        <position position="185"/>
    </location>
    <ligand>
        <name>Zn(2+)</name>
        <dbReference type="ChEBI" id="CHEBI:29105"/>
    </ligand>
</feature>
<feature type="compositionally biased region" description="Polar residues" evidence="11">
    <location>
        <begin position="678"/>
        <end position="694"/>
    </location>
</feature>
<feature type="compositionally biased region" description="Polar residues" evidence="11">
    <location>
        <begin position="275"/>
        <end position="289"/>
    </location>
</feature>
<feature type="compositionally biased region" description="Basic and acidic residues" evidence="11">
    <location>
        <begin position="291"/>
        <end position="303"/>
    </location>
</feature>
<reference evidence="15 16" key="1">
    <citation type="journal article" date="2020" name="G3 (Bethesda)">
        <title>Improved Reference Genome for Cyclotella cryptica CCMP332, a Model for Cell Wall Morphogenesis, Salinity Adaptation, and Lipid Production in Diatoms (Bacillariophyta).</title>
        <authorList>
            <person name="Roberts W.R."/>
            <person name="Downey K.M."/>
            <person name="Ruck E.C."/>
            <person name="Traller J.C."/>
            <person name="Alverson A.J."/>
        </authorList>
    </citation>
    <scope>NUCLEOTIDE SEQUENCE [LARGE SCALE GENOMIC DNA]</scope>
    <source>
        <strain evidence="15 16">CCMP332</strain>
    </source>
</reference>
<feature type="binding site" evidence="9">
    <location>
        <position position="511"/>
    </location>
    <ligand>
        <name>Zn(2+)</name>
        <dbReference type="ChEBI" id="CHEBI:29105"/>
    </ligand>
</feature>
<feature type="active site" description="Glycyl thioester intermediate" evidence="7 10">
    <location>
        <position position="200"/>
    </location>
</feature>
<feature type="region of interest" description="Disordered" evidence="11">
    <location>
        <begin position="625"/>
        <end position="766"/>
    </location>
</feature>
<feature type="binding site" evidence="8">
    <location>
        <position position="85"/>
    </location>
    <ligand>
        <name>ATP</name>
        <dbReference type="ChEBI" id="CHEBI:30616"/>
    </ligand>
</feature>
<gene>
    <name evidence="15" type="ORF">HJC23_003088</name>
</gene>
<dbReference type="InterPro" id="IPR035985">
    <property type="entry name" value="Ubiquitin-activating_enz"/>
</dbReference>
<sequence length="779" mass="85023">MSTSESSSTPPILRGIHAALPAPLLSQILSSRILLVGSGGIGCELLKNLALSGFRHVQVIDLDTIDVSNLNRQFLFRSRHVGMAKCKVASEAAMQMIPPLHNADNDDDDTPPAYVPHHGNILDNNQFHVPYIQTFSLVLNALDNITARRRVNRLCLASGIPLIEAGTAGYLGQVTVIDKNAGVECYECQAKSTQKVYPICTIRSTPSMPVHCVVWAKELYKLCFGGKVEESMLFEDEESLRAEKDGAADENDLAEKSSADTTDGAGKTDTEKSTDASNKSVDSTTNNNEPPGEKSTHQSKDDNFESTLRLAAQQALTALFVTEINKQIGMNRYKNAEKVPLPLSLEDLEKCTATEVIPPTQRKDYQPTQIWSPAECLVEMVSCFLQVSNSSTPPLPEFDKDDEMAMRFVTAASNLRSYVFHIEPIQSLYSAKGIAGNIIPAIATTNAIVAGLQVLQAFHILKCQWMYKNGEIEDVGGGIKKLCRYTYCLREKTRRGYILQPTTLPLPNPNCFVCRNAVISLSLNTKEWTLQMLLTRVIKKELGFSQPTILVGGDIVYEEGDDIDPSEYASNLSKKLIGLPSGGVGHGTVIGVEDFTQDLEVEICVSHKDEWFIAVEDEVAGGKKDIKLDDREESEKFEIGGKKPSVPPSAATTDEAQTTKDSTADDDDSSVEVMGMESTANNAQKPSAENNGSSKEAEAGNVEDDDDDSDIEIIEGGTTDAVAATSNENTSESRMPLKKRRLDWDRENQNGDDAKKAKIAEDTPAANSAEIEIIEIDSD</sequence>
<dbReference type="InterPro" id="IPR028077">
    <property type="entry name" value="UAE_UbL_dom"/>
</dbReference>
<evidence type="ECO:0000256" key="8">
    <source>
        <dbReference type="PIRSR" id="PIRSR039133-2"/>
    </source>
</evidence>
<feature type="region of interest" description="Disordered" evidence="11">
    <location>
        <begin position="243"/>
        <end position="303"/>
    </location>
</feature>
<keyword evidence="16" id="KW-1185">Reference proteome</keyword>
<feature type="compositionally biased region" description="Basic and acidic residues" evidence="11">
    <location>
        <begin position="625"/>
        <end position="641"/>
    </location>
</feature>
<feature type="binding site" evidence="8">
    <location>
        <begin position="69"/>
        <end position="72"/>
    </location>
    <ligand>
        <name>ATP</name>
        <dbReference type="ChEBI" id="CHEBI:30616"/>
    </ligand>
</feature>
<evidence type="ECO:0000256" key="9">
    <source>
        <dbReference type="PIRSR" id="PIRSR039133-3"/>
    </source>
</evidence>
<evidence type="ECO:0000256" key="6">
    <source>
        <dbReference type="ARBA" id="ARBA00022840"/>
    </source>
</evidence>
<comment type="similarity">
    <text evidence="2">Belongs to the ubiquitin-activating E1 family.</text>
</comment>
<dbReference type="Pfam" id="PF10585">
    <property type="entry name" value="UBA_E1_SCCH"/>
    <property type="match status" value="1"/>
</dbReference>
<dbReference type="PIRSF" id="PIRSF039133">
    <property type="entry name" value="SUMO_E1B"/>
    <property type="match status" value="1"/>
</dbReference>
<feature type="binding site" evidence="9">
    <location>
        <position position="188"/>
    </location>
    <ligand>
        <name>Zn(2+)</name>
        <dbReference type="ChEBI" id="CHEBI:29105"/>
    </ligand>
</feature>
<dbReference type="InterPro" id="IPR019572">
    <property type="entry name" value="UBA_E1_SCCH"/>
</dbReference>
<dbReference type="PROSITE" id="PS00865">
    <property type="entry name" value="UBIQUITIN_ACTIVAT_2"/>
    <property type="match status" value="1"/>
</dbReference>
<keyword evidence="3" id="KW-0436">Ligase</keyword>
<evidence type="ECO:0000256" key="5">
    <source>
        <dbReference type="ARBA" id="ARBA00022786"/>
    </source>
</evidence>
<dbReference type="InterPro" id="IPR030661">
    <property type="entry name" value="Uba2"/>
</dbReference>
<keyword evidence="4 8" id="KW-0547">Nucleotide-binding</keyword>
<feature type="binding site" evidence="9">
    <location>
        <position position="514"/>
    </location>
    <ligand>
        <name>Zn(2+)</name>
        <dbReference type="ChEBI" id="CHEBI:29105"/>
    </ligand>
</feature>
<evidence type="ECO:0000259" key="14">
    <source>
        <dbReference type="Pfam" id="PF14732"/>
    </source>
</evidence>
<dbReference type="InterPro" id="IPR033127">
    <property type="entry name" value="UBQ-activ_enz_E1_Cys_AS"/>
</dbReference>
<evidence type="ECO:0000313" key="16">
    <source>
        <dbReference type="Proteomes" id="UP001516023"/>
    </source>
</evidence>
<feature type="compositionally biased region" description="Basic and acidic residues" evidence="11">
    <location>
        <begin position="243"/>
        <end position="258"/>
    </location>
</feature>
<keyword evidence="9" id="KW-0862">Zinc</keyword>
<evidence type="ECO:0000313" key="15">
    <source>
        <dbReference type="EMBL" id="KAL3782767.1"/>
    </source>
</evidence>
<evidence type="ECO:0000256" key="4">
    <source>
        <dbReference type="ARBA" id="ARBA00022741"/>
    </source>
</evidence>
<dbReference type="InterPro" id="IPR000594">
    <property type="entry name" value="ThiF_NAD_FAD-bd"/>
</dbReference>
<dbReference type="PANTHER" id="PTHR10953">
    <property type="entry name" value="UBIQUITIN-ACTIVATING ENZYME E1"/>
    <property type="match status" value="1"/>
</dbReference>
<proteinExistence type="inferred from homology"/>
<dbReference type="Pfam" id="PF14732">
    <property type="entry name" value="UAE_UbL"/>
    <property type="match status" value="1"/>
</dbReference>
<keyword evidence="9" id="KW-0479">Metal-binding</keyword>
<dbReference type="Pfam" id="PF00899">
    <property type="entry name" value="ThiF"/>
    <property type="match status" value="1"/>
</dbReference>
<dbReference type="EMBL" id="JABMIG020000277">
    <property type="protein sequence ID" value="KAL3782767.1"/>
    <property type="molecule type" value="Genomic_DNA"/>
</dbReference>
<evidence type="ECO:0000256" key="1">
    <source>
        <dbReference type="ARBA" id="ARBA00004906"/>
    </source>
</evidence>
<evidence type="ECO:0000256" key="3">
    <source>
        <dbReference type="ARBA" id="ARBA00022598"/>
    </source>
</evidence>
<feature type="compositionally biased region" description="Acidic residues" evidence="11">
    <location>
        <begin position="701"/>
        <end position="713"/>
    </location>
</feature>
<dbReference type="Gene3D" id="3.40.50.720">
    <property type="entry name" value="NAD(P)-binding Rossmann-like Domain"/>
    <property type="match status" value="1"/>
</dbReference>
<feature type="compositionally biased region" description="Basic and acidic residues" evidence="11">
    <location>
        <begin position="742"/>
        <end position="761"/>
    </location>
</feature>
<keyword evidence="5" id="KW-0833">Ubl conjugation pathway</keyword>
<feature type="binding site" evidence="8">
    <location>
        <position position="61"/>
    </location>
    <ligand>
        <name>ATP</name>
        <dbReference type="ChEBI" id="CHEBI:30616"/>
    </ligand>
</feature>
<keyword evidence="6 8" id="KW-0067">ATP-binding</keyword>
<evidence type="ECO:0000256" key="11">
    <source>
        <dbReference type="SAM" id="MobiDB-lite"/>
    </source>
</evidence>
<accession>A0ABD3P4S3</accession>
<feature type="domain" description="Ubiquitin-activating enzyme SCCH" evidence="13">
    <location>
        <begin position="392"/>
        <end position="427"/>
    </location>
</feature>
<dbReference type="GO" id="GO:0005524">
    <property type="term" value="F:ATP binding"/>
    <property type="evidence" value="ECO:0007669"/>
    <property type="project" value="UniProtKB-KW"/>
</dbReference>
<dbReference type="Gene3D" id="1.10.10.2660">
    <property type="entry name" value="Ubiquitin-activating enzyme E1, SCCH domain"/>
    <property type="match status" value="1"/>
</dbReference>
<dbReference type="GO" id="GO:0016874">
    <property type="term" value="F:ligase activity"/>
    <property type="evidence" value="ECO:0007669"/>
    <property type="project" value="UniProtKB-KW"/>
</dbReference>
<dbReference type="Gene3D" id="3.10.290.20">
    <property type="entry name" value="Ubiquitin-like 2 activating enzyme e1b. Chain: B, domain 3"/>
    <property type="match status" value="1"/>
</dbReference>
<comment type="pathway">
    <text evidence="1">Protein modification; protein ubiquitination.</text>
</comment>
<feature type="domain" description="THIF-type NAD/FAD binding fold" evidence="12">
    <location>
        <begin position="22"/>
        <end position="462"/>
    </location>
</feature>
<feature type="compositionally biased region" description="Polar residues" evidence="11">
    <location>
        <begin position="724"/>
        <end position="733"/>
    </location>
</feature>
<protein>
    <recommendedName>
        <fullName evidence="17">SUMO-activating enzyme subunit</fullName>
    </recommendedName>
</protein>
<evidence type="ECO:0000259" key="13">
    <source>
        <dbReference type="Pfam" id="PF10585"/>
    </source>
</evidence>
<dbReference type="InterPro" id="IPR042063">
    <property type="entry name" value="Ubi_acti_E1_SCCH"/>
</dbReference>
<comment type="caution">
    <text evidence="15">The sequence shown here is derived from an EMBL/GenBank/DDBJ whole genome shotgun (WGS) entry which is preliminary data.</text>
</comment>
<feature type="binding site" evidence="8">
    <location>
        <begin position="143"/>
        <end position="148"/>
    </location>
    <ligand>
        <name>ATP</name>
        <dbReference type="ChEBI" id="CHEBI:30616"/>
    </ligand>
</feature>
<dbReference type="InterPro" id="IPR045886">
    <property type="entry name" value="ThiF/MoeB/HesA"/>
</dbReference>
<organism evidence="15 16">
    <name type="scientific">Cyclotella cryptica</name>
    <dbReference type="NCBI Taxonomy" id="29204"/>
    <lineage>
        <taxon>Eukaryota</taxon>
        <taxon>Sar</taxon>
        <taxon>Stramenopiles</taxon>
        <taxon>Ochrophyta</taxon>
        <taxon>Bacillariophyta</taxon>
        <taxon>Coscinodiscophyceae</taxon>
        <taxon>Thalassiosirophycidae</taxon>
        <taxon>Stephanodiscales</taxon>
        <taxon>Stephanodiscaceae</taxon>
        <taxon>Cyclotella</taxon>
    </lineage>
</organism>
<dbReference type="PANTHER" id="PTHR10953:SF5">
    <property type="entry name" value="SUMO-ACTIVATING ENZYME SUBUNIT 2"/>
    <property type="match status" value="1"/>
</dbReference>
<evidence type="ECO:0008006" key="17">
    <source>
        <dbReference type="Google" id="ProtNLM"/>
    </source>
</evidence>